<dbReference type="InterPro" id="IPR036390">
    <property type="entry name" value="WH_DNA-bd_sf"/>
</dbReference>
<feature type="domain" description="PRD" evidence="8">
    <location>
        <begin position="188"/>
        <end position="291"/>
    </location>
</feature>
<feature type="domain" description="PTS EIIA type-2" evidence="6">
    <location>
        <begin position="490"/>
        <end position="630"/>
    </location>
</feature>
<feature type="domain" description="PRD" evidence="8">
    <location>
        <begin position="294"/>
        <end position="400"/>
    </location>
</feature>
<dbReference type="PANTHER" id="PTHR30185:SF18">
    <property type="entry name" value="TRANSCRIPTIONAL REGULATOR MTLR"/>
    <property type="match status" value="1"/>
</dbReference>
<dbReference type="InterPro" id="IPR007737">
    <property type="entry name" value="Mga_HTH"/>
</dbReference>
<feature type="domain" description="PTS EIIB type-2" evidence="7">
    <location>
        <begin position="401"/>
        <end position="489"/>
    </location>
</feature>
<dbReference type="InterPro" id="IPR013196">
    <property type="entry name" value="HTH_11"/>
</dbReference>
<keyword evidence="10" id="KW-1185">Reference proteome</keyword>
<proteinExistence type="predicted"/>
<evidence type="ECO:0000256" key="1">
    <source>
        <dbReference type="ARBA" id="ARBA00022679"/>
    </source>
</evidence>
<dbReference type="Pfam" id="PF05043">
    <property type="entry name" value="Mga"/>
    <property type="match status" value="1"/>
</dbReference>
<dbReference type="PROSITE" id="PS51094">
    <property type="entry name" value="PTS_EIIA_TYPE_2"/>
    <property type="match status" value="1"/>
</dbReference>
<evidence type="ECO:0000256" key="3">
    <source>
        <dbReference type="ARBA" id="ARBA00023015"/>
    </source>
</evidence>
<dbReference type="EMBL" id="FUWY01000007">
    <property type="protein sequence ID" value="SJZ96108.1"/>
    <property type="molecule type" value="Genomic_DNA"/>
</dbReference>
<dbReference type="PROSITE" id="PS51372">
    <property type="entry name" value="PRD_2"/>
    <property type="match status" value="2"/>
</dbReference>
<dbReference type="STRING" id="118967.SAMN02745191_2227"/>
<dbReference type="AlphaFoldDB" id="A0A1T4PYR0"/>
<dbReference type="Gene3D" id="3.40.930.10">
    <property type="entry name" value="Mannitol-specific EII, Chain A"/>
    <property type="match status" value="1"/>
</dbReference>
<dbReference type="InterPro" id="IPR013011">
    <property type="entry name" value="PTS_EIIB_2"/>
</dbReference>
<dbReference type="Proteomes" id="UP000243297">
    <property type="component" value="Unassembled WGS sequence"/>
</dbReference>
<dbReference type="RefSeq" id="WP_159443791.1">
    <property type="nucleotide sequence ID" value="NZ_FUWY01000007.1"/>
</dbReference>
<accession>A0A1T4PYR0</accession>
<evidence type="ECO:0000256" key="4">
    <source>
        <dbReference type="ARBA" id="ARBA00023159"/>
    </source>
</evidence>
<dbReference type="GO" id="GO:0009401">
    <property type="term" value="P:phosphoenolpyruvate-dependent sugar phosphotransferase system"/>
    <property type="evidence" value="ECO:0007669"/>
    <property type="project" value="InterPro"/>
</dbReference>
<dbReference type="InterPro" id="IPR036634">
    <property type="entry name" value="PRD_sf"/>
</dbReference>
<dbReference type="PANTHER" id="PTHR30185">
    <property type="entry name" value="CRYPTIC BETA-GLUCOSIDE BGL OPERON ANTITERMINATOR"/>
    <property type="match status" value="1"/>
</dbReference>
<evidence type="ECO:0000259" key="8">
    <source>
        <dbReference type="PROSITE" id="PS51372"/>
    </source>
</evidence>
<dbReference type="SUPFAM" id="SSF63520">
    <property type="entry name" value="PTS-regulatory domain, PRD"/>
    <property type="match status" value="2"/>
</dbReference>
<evidence type="ECO:0000256" key="2">
    <source>
        <dbReference type="ARBA" id="ARBA00022737"/>
    </source>
</evidence>
<dbReference type="InterPro" id="IPR002178">
    <property type="entry name" value="PTS_EIIA_type-2_dom"/>
</dbReference>
<evidence type="ECO:0000313" key="9">
    <source>
        <dbReference type="EMBL" id="SJZ96108.1"/>
    </source>
</evidence>
<dbReference type="InterPro" id="IPR016152">
    <property type="entry name" value="PTrfase/Anion_transptr"/>
</dbReference>
<evidence type="ECO:0000256" key="5">
    <source>
        <dbReference type="ARBA" id="ARBA00023163"/>
    </source>
</evidence>
<sequence length="630" mass="72626">MNKREWQILEILLNQTNLITRETIAEMINVSVSSIRNDLTSIQDYVKGYGCEIDNVRGVGIKLGGSKESIEKLRKDLIAKVDITFERYLQITYVLITNRHNTVTIESLCDQFYLSRTAVLSELKKIQPWLAKRNISIEYLKGKGKIQLKGSERDLRDCLSTLIKIQTNILDQNGFLSSYQTIQENIIELLKINPKPIKDGLIELLQSLKMDYSNNALNTLIMHITISIVRLGQGKDINDDFDIQIDYEDIYHRVSLFCNNLNQTYDVIFTDSEKKLIYSYLIYSNDLVKQESLFSSHNYKELASQIITLVEEIRSISISNEEIVNSLVLHLIPLCNRLNNGIVLRNPLLEQIKEEYPDSFGIAWMTNSIFKKQFEKTLSEDEVGYLAIHIESMLEQADRLIETVIVCSQGIGISQLLAQKIKNRFKKLHVVDVISENDLCKFEASDLDLFITTFSINTKKNSIIVSPLLLEDDVNRINSFIDNFSTKSPKLFDEIKLETILKCDYTNQEILFEEVEKKLKSKHYIEEGFKEDLKHRESKCSTSIGAYTAIPHANPQFVKKSVICVVTLQKPMNWGSEEVDVFFFLAITKSDFSSINIKLRNLYKLLYSETFHKQLLDAEKQDQVLKLVDI</sequence>
<dbReference type="Gene3D" id="3.40.50.2300">
    <property type="match status" value="1"/>
</dbReference>
<dbReference type="InterPro" id="IPR036095">
    <property type="entry name" value="PTS_EIIB-like_sf"/>
</dbReference>
<dbReference type="Gene3D" id="1.10.1790.10">
    <property type="entry name" value="PRD domain"/>
    <property type="match status" value="2"/>
</dbReference>
<dbReference type="InterPro" id="IPR036388">
    <property type="entry name" value="WH-like_DNA-bd_sf"/>
</dbReference>
<keyword evidence="3" id="KW-0805">Transcription regulation</keyword>
<keyword evidence="2" id="KW-0677">Repeat</keyword>
<dbReference type="SUPFAM" id="SSF55804">
    <property type="entry name" value="Phoshotransferase/anion transport protein"/>
    <property type="match status" value="1"/>
</dbReference>
<gene>
    <name evidence="9" type="ORF">SAMN02745191_2227</name>
</gene>
<evidence type="ECO:0000259" key="7">
    <source>
        <dbReference type="PROSITE" id="PS51099"/>
    </source>
</evidence>
<dbReference type="InterPro" id="IPR050661">
    <property type="entry name" value="BglG_antiterminators"/>
</dbReference>
<dbReference type="CDD" id="cd05568">
    <property type="entry name" value="PTS_IIB_bgl_like"/>
    <property type="match status" value="1"/>
</dbReference>
<reference evidence="10" key="1">
    <citation type="submission" date="2017-02" db="EMBL/GenBank/DDBJ databases">
        <authorList>
            <person name="Varghese N."/>
            <person name="Submissions S."/>
        </authorList>
    </citation>
    <scope>NUCLEOTIDE SEQUENCE [LARGE SCALE GENOMIC DNA]</scope>
    <source>
        <strain evidence="10">ATCC 25662</strain>
    </source>
</reference>
<evidence type="ECO:0000259" key="6">
    <source>
        <dbReference type="PROSITE" id="PS51094"/>
    </source>
</evidence>
<dbReference type="SUPFAM" id="SSF46785">
    <property type="entry name" value="Winged helix' DNA-binding domain"/>
    <property type="match status" value="1"/>
</dbReference>
<dbReference type="OrthoDB" id="9763949at2"/>
<dbReference type="Pfam" id="PF00874">
    <property type="entry name" value="PRD"/>
    <property type="match status" value="2"/>
</dbReference>
<keyword evidence="1" id="KW-0808">Transferase</keyword>
<dbReference type="GO" id="GO:0008982">
    <property type="term" value="F:protein-N(PI)-phosphohistidine-sugar phosphotransferase activity"/>
    <property type="evidence" value="ECO:0007669"/>
    <property type="project" value="InterPro"/>
</dbReference>
<dbReference type="Pfam" id="PF00359">
    <property type="entry name" value="PTS_EIIA_2"/>
    <property type="match status" value="1"/>
</dbReference>
<dbReference type="Gene3D" id="1.10.10.10">
    <property type="entry name" value="Winged helix-like DNA-binding domain superfamily/Winged helix DNA-binding domain"/>
    <property type="match status" value="2"/>
</dbReference>
<dbReference type="Pfam" id="PF08279">
    <property type="entry name" value="HTH_11"/>
    <property type="match status" value="1"/>
</dbReference>
<dbReference type="SUPFAM" id="SSF52794">
    <property type="entry name" value="PTS system IIB component-like"/>
    <property type="match status" value="1"/>
</dbReference>
<organism evidence="9 10">
    <name type="scientific">Anaerorhabdus furcosa</name>
    <dbReference type="NCBI Taxonomy" id="118967"/>
    <lineage>
        <taxon>Bacteria</taxon>
        <taxon>Bacillati</taxon>
        <taxon>Bacillota</taxon>
        <taxon>Erysipelotrichia</taxon>
        <taxon>Erysipelotrichales</taxon>
        <taxon>Erysipelotrichaceae</taxon>
        <taxon>Anaerorhabdus</taxon>
    </lineage>
</organism>
<protein>
    <submittedName>
        <fullName evidence="9">Transcriptional antiterminator</fullName>
    </submittedName>
</protein>
<keyword evidence="4" id="KW-0010">Activator</keyword>
<evidence type="ECO:0000313" key="10">
    <source>
        <dbReference type="Proteomes" id="UP000243297"/>
    </source>
</evidence>
<dbReference type="GO" id="GO:0006355">
    <property type="term" value="P:regulation of DNA-templated transcription"/>
    <property type="evidence" value="ECO:0007669"/>
    <property type="project" value="InterPro"/>
</dbReference>
<keyword evidence="5" id="KW-0804">Transcription</keyword>
<name>A0A1T4PYR0_9FIRM</name>
<dbReference type="PROSITE" id="PS51099">
    <property type="entry name" value="PTS_EIIB_TYPE_2"/>
    <property type="match status" value="1"/>
</dbReference>
<dbReference type="InterPro" id="IPR011608">
    <property type="entry name" value="PRD"/>
</dbReference>